<dbReference type="Proteomes" id="UP000228987">
    <property type="component" value="Unassembled WGS sequence"/>
</dbReference>
<evidence type="ECO:0000313" key="2">
    <source>
        <dbReference type="Proteomes" id="UP000228987"/>
    </source>
</evidence>
<accession>A0A2A5CIA7</accession>
<organism evidence="1 2">
    <name type="scientific">SAR86 cluster bacterium</name>
    <dbReference type="NCBI Taxonomy" id="2030880"/>
    <lineage>
        <taxon>Bacteria</taxon>
        <taxon>Pseudomonadati</taxon>
        <taxon>Pseudomonadota</taxon>
        <taxon>Gammaproteobacteria</taxon>
        <taxon>SAR86 cluster</taxon>
    </lineage>
</organism>
<comment type="caution">
    <text evidence="1">The sequence shown here is derived from an EMBL/GenBank/DDBJ whole genome shotgun (WGS) entry which is preliminary data.</text>
</comment>
<dbReference type="EMBL" id="NVWI01000001">
    <property type="protein sequence ID" value="PCJ43617.1"/>
    <property type="molecule type" value="Genomic_DNA"/>
</dbReference>
<name>A0A2A5CIA7_9GAMM</name>
<evidence type="ECO:0000313" key="1">
    <source>
        <dbReference type="EMBL" id="PCJ43617.1"/>
    </source>
</evidence>
<reference evidence="2" key="1">
    <citation type="submission" date="2017-08" db="EMBL/GenBank/DDBJ databases">
        <title>A dynamic microbial community with high functional redundancy inhabits the cold, oxic subseafloor aquifer.</title>
        <authorList>
            <person name="Tully B.J."/>
            <person name="Wheat C.G."/>
            <person name="Glazer B.T."/>
            <person name="Huber J.A."/>
        </authorList>
    </citation>
    <scope>NUCLEOTIDE SEQUENCE [LARGE SCALE GENOMIC DNA]</scope>
</reference>
<gene>
    <name evidence="1" type="ORF">COA71_01730</name>
</gene>
<dbReference type="AlphaFoldDB" id="A0A2A5CIA7"/>
<protein>
    <submittedName>
        <fullName evidence="1">Uncharacterized protein</fullName>
    </submittedName>
</protein>
<sequence>MSDTDKKNIQDYQLPVSYLPRRMVQVPGFRPPKIAKANRLKHPAVCSREDENEFRSAGVLLEALAIEARAWSEKLPPSFRPAIVAILHGGVQVQVRTLAQVSFDGIRIEGTMGEEIPCSLLAHQDTIQLICHAVELDEHADEEEERAKNPIGFIWADHDEEI</sequence>
<proteinExistence type="predicted"/>